<evidence type="ECO:0000256" key="1">
    <source>
        <dbReference type="SAM" id="MobiDB-lite"/>
    </source>
</evidence>
<feature type="region of interest" description="Disordered" evidence="1">
    <location>
        <begin position="180"/>
        <end position="224"/>
    </location>
</feature>
<comment type="caution">
    <text evidence="2">The sequence shown here is derived from an EMBL/GenBank/DDBJ whole genome shotgun (WGS) entry which is preliminary data.</text>
</comment>
<evidence type="ECO:0000313" key="2">
    <source>
        <dbReference type="EMBL" id="KDN64098.1"/>
    </source>
</evidence>
<feature type="region of interest" description="Disordered" evidence="1">
    <location>
        <begin position="72"/>
        <end position="162"/>
    </location>
</feature>
<dbReference type="HOGENOM" id="CLU_1234944_0_0_1"/>
<sequence length="224" mass="24963">MARKRGYCGHKLEGAQADVKAEESKRGPELKKDDVVVKVEESEIGTKLTMNGDRHDIDDILDYVEVKLEDLELEGDEMDELTTSKTEKNEGGAPLKPKKKKNKNKNKNKNKKKRSQEAKSESEAAVQVKSESTALPNPEMNIAPKATDGGCGAYPKPKEEKPAKIEADFFAKWDEYFVPRSHGEGRRRPLLQERTQARAVYPEDGPVAAQERSAQGRPPPYASS</sequence>
<dbReference type="AlphaFoldDB" id="A0A066X4M4"/>
<name>A0A066X4M4_COLSU</name>
<accession>A0A066X4M4</accession>
<feature type="compositionally biased region" description="Basic and acidic residues" evidence="1">
    <location>
        <begin position="180"/>
        <end position="191"/>
    </location>
</feature>
<organism evidence="2 3">
    <name type="scientific">Colletotrichum sublineola</name>
    <name type="common">Sorghum anthracnose fungus</name>
    <dbReference type="NCBI Taxonomy" id="1173701"/>
    <lineage>
        <taxon>Eukaryota</taxon>
        <taxon>Fungi</taxon>
        <taxon>Dikarya</taxon>
        <taxon>Ascomycota</taxon>
        <taxon>Pezizomycotina</taxon>
        <taxon>Sordariomycetes</taxon>
        <taxon>Hypocreomycetidae</taxon>
        <taxon>Glomerellales</taxon>
        <taxon>Glomerellaceae</taxon>
        <taxon>Colletotrichum</taxon>
        <taxon>Colletotrichum graminicola species complex</taxon>
    </lineage>
</organism>
<dbReference type="EMBL" id="JMSE01001159">
    <property type="protein sequence ID" value="KDN64098.1"/>
    <property type="molecule type" value="Genomic_DNA"/>
</dbReference>
<dbReference type="STRING" id="1173701.A0A066X4M4"/>
<feature type="compositionally biased region" description="Basic residues" evidence="1">
    <location>
        <begin position="96"/>
        <end position="114"/>
    </location>
</feature>
<gene>
    <name evidence="2" type="ORF">CSUB01_12353</name>
</gene>
<dbReference type="Proteomes" id="UP000027238">
    <property type="component" value="Unassembled WGS sequence"/>
</dbReference>
<reference evidence="3" key="1">
    <citation type="journal article" date="2014" name="Genome Announc.">
        <title>Draft genome sequence of Colletotrichum sublineola, a destructive pathogen of cultivated sorghum.</title>
        <authorList>
            <person name="Baroncelli R."/>
            <person name="Sanz-Martin J.M."/>
            <person name="Rech G.E."/>
            <person name="Sukno S.A."/>
            <person name="Thon M.R."/>
        </authorList>
    </citation>
    <scope>NUCLEOTIDE SEQUENCE [LARGE SCALE GENOMIC DNA]</scope>
    <source>
        <strain evidence="3">TX430BB</strain>
    </source>
</reference>
<dbReference type="eggNOG" id="ENOG502RPCV">
    <property type="taxonomic scope" value="Eukaryota"/>
</dbReference>
<dbReference type="OMA" id="NPEMNIA"/>
<evidence type="ECO:0000313" key="3">
    <source>
        <dbReference type="Proteomes" id="UP000027238"/>
    </source>
</evidence>
<proteinExistence type="predicted"/>
<keyword evidence="3" id="KW-1185">Reference proteome</keyword>
<protein>
    <submittedName>
        <fullName evidence="2">Uncharacterized protein</fullName>
    </submittedName>
</protein>